<dbReference type="AlphaFoldDB" id="A0A9E6Y2C2"/>
<dbReference type="InterPro" id="IPR050545">
    <property type="entry name" value="Mycobact_MmpL"/>
</dbReference>
<keyword evidence="2" id="KW-1003">Cell membrane</keyword>
<name>A0A9E6Y2C2_9ACTN</name>
<feature type="transmembrane region" description="Helical" evidence="6">
    <location>
        <begin position="200"/>
        <end position="217"/>
    </location>
</feature>
<accession>A0A9E6Y2C2</accession>
<feature type="transmembrane region" description="Helical" evidence="6">
    <location>
        <begin position="581"/>
        <end position="605"/>
    </location>
</feature>
<dbReference type="Proteomes" id="UP001162834">
    <property type="component" value="Chromosome"/>
</dbReference>
<gene>
    <name evidence="8" type="primary">ydfJ_5</name>
    <name evidence="8" type="ORF">DSM104329_05013</name>
</gene>
<dbReference type="RefSeq" id="WP_259312603.1">
    <property type="nucleotide sequence ID" value="NZ_CP087164.1"/>
</dbReference>
<feature type="transmembrane region" description="Helical" evidence="6">
    <location>
        <begin position="548"/>
        <end position="569"/>
    </location>
</feature>
<evidence type="ECO:0000256" key="1">
    <source>
        <dbReference type="ARBA" id="ARBA00004651"/>
    </source>
</evidence>
<evidence type="ECO:0000256" key="4">
    <source>
        <dbReference type="ARBA" id="ARBA00022989"/>
    </source>
</evidence>
<sequence>MSALLASIARALAGHWVRGLLGLVVTIVVIGGVVGAFSSTPTSDFSIPGAESQKAQDLLEAKFPSVSGAQSTIVFTTPDGRIAGAQEHKAIGDALTAVNKLPHVSESKDPAKDVVVSDDGETAFYTVQYDKQSIDLEKSDGEKLEEAARGAEAGGAVHVELRGEVVDLASQQDAPVGELVGIFIAFILLTILFRSLAAMFVTLIGALVGVAISQLILRAISGPIGIPDFATTLAMMLGLGAGIDYSLLILSRFREQLAAGNDPPEAAARANATSGTSVVAAGLIVMVAIAGLLVVGVPIVGKMGLGAAIAILMVVLSSVTVLPILAGALAKRLRPKDPAHVARSATFERWGKRITAHPWRAVILGALVLIVFAIPFTDLRLGQPDDGNQPTKMTQRQAYDELSQAFGPGFNGPLILAVAARDGGEIDQAQLTGVANDLKAAPGVKSVGEPSVNDAGDAAVIRVTPTTSPQNAATSQLVDRLRSDVVPAATRDTSLEVFVGGQTAAFDDLSAKISSRLPLFIAVVIGLSILLLIAVFRSIWVPLASAVFNLLSIGAAYGVVVAIFQWGWGASLLGVGDDVPIVSFVPLMMFAILFGLSMDYNVFLLSRIREAYFEGDSPSESVVHGLSRIAKVILTAGLIMASVFLAFATGSDVIVKMFGIGLGAAILIDVLIVRMVVSPALMAILGDRAWWIPGWLDRILPNVSLEGHHESRAELQEQRERARQAA</sequence>
<dbReference type="SUPFAM" id="SSF82866">
    <property type="entry name" value="Multidrug efflux transporter AcrB transmembrane domain"/>
    <property type="match status" value="2"/>
</dbReference>
<dbReference type="EMBL" id="CP087164">
    <property type="protein sequence ID" value="UGS38583.1"/>
    <property type="molecule type" value="Genomic_DNA"/>
</dbReference>
<keyword evidence="3 6" id="KW-0812">Transmembrane</keyword>
<evidence type="ECO:0000256" key="5">
    <source>
        <dbReference type="ARBA" id="ARBA00023136"/>
    </source>
</evidence>
<dbReference type="PANTHER" id="PTHR33406">
    <property type="entry name" value="MEMBRANE PROTEIN MJ1562-RELATED"/>
    <property type="match status" value="1"/>
</dbReference>
<organism evidence="8 9">
    <name type="scientific">Capillimicrobium parvum</name>
    <dbReference type="NCBI Taxonomy" id="2884022"/>
    <lineage>
        <taxon>Bacteria</taxon>
        <taxon>Bacillati</taxon>
        <taxon>Actinomycetota</taxon>
        <taxon>Thermoleophilia</taxon>
        <taxon>Solirubrobacterales</taxon>
        <taxon>Capillimicrobiaceae</taxon>
        <taxon>Capillimicrobium</taxon>
    </lineage>
</organism>
<reference evidence="8" key="1">
    <citation type="journal article" date="2022" name="Int. J. Syst. Evol. Microbiol.">
        <title>Pseudomonas aegrilactucae sp. nov. and Pseudomonas morbosilactucae sp. nov., pathogens causing bacterial rot of lettuce in Japan.</title>
        <authorList>
            <person name="Sawada H."/>
            <person name="Fujikawa T."/>
            <person name="Satou M."/>
        </authorList>
    </citation>
    <scope>NUCLEOTIDE SEQUENCE</scope>
    <source>
        <strain evidence="8">0166_1</strain>
    </source>
</reference>
<evidence type="ECO:0000256" key="6">
    <source>
        <dbReference type="SAM" id="Phobius"/>
    </source>
</evidence>
<feature type="transmembrane region" description="Helical" evidence="6">
    <location>
        <begin position="278"/>
        <end position="301"/>
    </location>
</feature>
<keyword evidence="9" id="KW-1185">Reference proteome</keyword>
<dbReference type="Gene3D" id="1.20.1640.10">
    <property type="entry name" value="Multidrug efflux transporter AcrB transmembrane domain"/>
    <property type="match status" value="2"/>
</dbReference>
<evidence type="ECO:0000256" key="2">
    <source>
        <dbReference type="ARBA" id="ARBA00022475"/>
    </source>
</evidence>
<protein>
    <submittedName>
        <fullName evidence="8">Membrane protein YdfJ</fullName>
    </submittedName>
</protein>
<dbReference type="InterPro" id="IPR004869">
    <property type="entry name" value="MMPL_dom"/>
</dbReference>
<dbReference type="GO" id="GO:0005886">
    <property type="term" value="C:plasma membrane"/>
    <property type="evidence" value="ECO:0007669"/>
    <property type="project" value="UniProtKB-SubCell"/>
</dbReference>
<comment type="subcellular location">
    <subcellularLocation>
        <location evidence="1">Cell membrane</location>
        <topology evidence="1">Multi-pass membrane protein</topology>
    </subcellularLocation>
</comment>
<dbReference type="KEGG" id="sbae:DSM104329_05013"/>
<proteinExistence type="predicted"/>
<feature type="transmembrane region" description="Helical" evidence="6">
    <location>
        <begin position="307"/>
        <end position="330"/>
    </location>
</feature>
<evidence type="ECO:0000313" key="8">
    <source>
        <dbReference type="EMBL" id="UGS38583.1"/>
    </source>
</evidence>
<feature type="transmembrane region" description="Helical" evidence="6">
    <location>
        <begin position="359"/>
        <end position="377"/>
    </location>
</feature>
<evidence type="ECO:0000256" key="3">
    <source>
        <dbReference type="ARBA" id="ARBA00022692"/>
    </source>
</evidence>
<feature type="transmembrane region" description="Helical" evidence="6">
    <location>
        <begin position="626"/>
        <end position="647"/>
    </location>
</feature>
<feature type="transmembrane region" description="Helical" evidence="6">
    <location>
        <begin position="517"/>
        <end position="536"/>
    </location>
</feature>
<feature type="domain" description="Membrane transport protein MMPL" evidence="7">
    <location>
        <begin position="400"/>
        <end position="691"/>
    </location>
</feature>
<evidence type="ECO:0000259" key="7">
    <source>
        <dbReference type="Pfam" id="PF03176"/>
    </source>
</evidence>
<evidence type="ECO:0000313" key="9">
    <source>
        <dbReference type="Proteomes" id="UP001162834"/>
    </source>
</evidence>
<feature type="transmembrane region" description="Helical" evidence="6">
    <location>
        <begin position="653"/>
        <end position="673"/>
    </location>
</feature>
<feature type="transmembrane region" description="Helical" evidence="6">
    <location>
        <begin position="20"/>
        <end position="38"/>
    </location>
</feature>
<dbReference type="PANTHER" id="PTHR33406:SF13">
    <property type="entry name" value="MEMBRANE PROTEIN YDFJ"/>
    <property type="match status" value="1"/>
</dbReference>
<dbReference type="Pfam" id="PF03176">
    <property type="entry name" value="MMPL"/>
    <property type="match status" value="2"/>
</dbReference>
<feature type="domain" description="Membrane transport protein MMPL" evidence="7">
    <location>
        <begin position="45"/>
        <end position="358"/>
    </location>
</feature>
<keyword evidence="4 6" id="KW-1133">Transmembrane helix</keyword>
<feature type="transmembrane region" description="Helical" evidence="6">
    <location>
        <begin position="229"/>
        <end position="250"/>
    </location>
</feature>
<keyword evidence="5 6" id="KW-0472">Membrane</keyword>